<keyword evidence="1" id="KW-0472">Membrane</keyword>
<accession>A0A6P0UE76</accession>
<keyword evidence="1" id="KW-0812">Transmembrane</keyword>
<gene>
    <name evidence="2" type="ORF">GWK09_03530</name>
</gene>
<proteinExistence type="predicted"/>
<dbReference type="EMBL" id="JAABOP010000001">
    <property type="protein sequence ID" value="NER09573.1"/>
    <property type="molecule type" value="Genomic_DNA"/>
</dbReference>
<dbReference type="AlphaFoldDB" id="A0A6P0UE76"/>
<evidence type="ECO:0000313" key="2">
    <source>
        <dbReference type="EMBL" id="NER09573.1"/>
    </source>
</evidence>
<comment type="caution">
    <text evidence="2">The sequence shown here is derived from an EMBL/GenBank/DDBJ whole genome shotgun (WGS) entry which is preliminary data.</text>
</comment>
<sequence length="210" mass="24141">MDGFIEAVLGLILGAIIMYWVYSFFRKKQNRETTERQSTVLLERIKSVCKLISVEGDFAEIYKYENRRERFLSLVSSTKKALIVINAKAHIGYDLQQIELRADPSNKKIILANFPEPQVLSIEPKLEFYDIQNGLFNAFKPNDLTALNQEAIQHIREKIPKSGLMDTARREALEAVLLMSKLVETIGWKLDYSALELKESERQTLEIGTD</sequence>
<evidence type="ECO:0000256" key="1">
    <source>
        <dbReference type="SAM" id="Phobius"/>
    </source>
</evidence>
<dbReference type="Proteomes" id="UP000468443">
    <property type="component" value="Unassembled WGS sequence"/>
</dbReference>
<evidence type="ECO:0000313" key="3">
    <source>
        <dbReference type="Proteomes" id="UP000468443"/>
    </source>
</evidence>
<protein>
    <submittedName>
        <fullName evidence="2">DUF4230 domain-containing protein</fullName>
    </submittedName>
</protein>
<dbReference type="RefSeq" id="WP_163691621.1">
    <property type="nucleotide sequence ID" value="NZ_FXTW01000001.1"/>
</dbReference>
<keyword evidence="3" id="KW-1185">Reference proteome</keyword>
<dbReference type="Pfam" id="PF14014">
    <property type="entry name" value="DUF4230"/>
    <property type="match status" value="1"/>
</dbReference>
<organism evidence="2 3">
    <name type="scientific">Muriicola jejuensis</name>
    <dbReference type="NCBI Taxonomy" id="504488"/>
    <lineage>
        <taxon>Bacteria</taxon>
        <taxon>Pseudomonadati</taxon>
        <taxon>Bacteroidota</taxon>
        <taxon>Flavobacteriia</taxon>
        <taxon>Flavobacteriales</taxon>
        <taxon>Flavobacteriaceae</taxon>
        <taxon>Muriicola</taxon>
    </lineage>
</organism>
<reference evidence="2 3" key="1">
    <citation type="submission" date="2020-01" db="EMBL/GenBank/DDBJ databases">
        <title>Muriicola jejuensis KCTC 22299.</title>
        <authorList>
            <person name="Wang G."/>
        </authorList>
    </citation>
    <scope>NUCLEOTIDE SEQUENCE [LARGE SCALE GENOMIC DNA]</scope>
    <source>
        <strain evidence="2 3">KCTC 22299</strain>
    </source>
</reference>
<keyword evidence="1" id="KW-1133">Transmembrane helix</keyword>
<name>A0A6P0UE76_9FLAO</name>
<dbReference type="InterPro" id="IPR025324">
    <property type="entry name" value="DUF4230"/>
</dbReference>
<feature type="transmembrane region" description="Helical" evidence="1">
    <location>
        <begin position="6"/>
        <end position="25"/>
    </location>
</feature>